<accession>A0ACC2XVA1</accession>
<sequence>MSEKGKLTDVPEIEFYRTELGRALKELEFGVNRYTLLYATLDKQHELGHNGITENRADTADSEKQSAEMGKNRAIAMVEVLEGQQVFVDASSLKGDKPDSEGKTYDTLDSLLLNLSPGFMRRVNERLEERLWSVFAERETHEANEIEERE</sequence>
<dbReference type="Proteomes" id="UP001234202">
    <property type="component" value="Unassembled WGS sequence"/>
</dbReference>
<evidence type="ECO:0000313" key="1">
    <source>
        <dbReference type="EMBL" id="KAJ9127960.1"/>
    </source>
</evidence>
<comment type="caution">
    <text evidence="1">The sequence shown here is derived from an EMBL/GenBank/DDBJ whole genome shotgun (WGS) entry which is preliminary data.</text>
</comment>
<proteinExistence type="predicted"/>
<gene>
    <name evidence="1" type="ORF">QFC24_000246</name>
</gene>
<keyword evidence="2" id="KW-1185">Reference proteome</keyword>
<organism evidence="1 2">
    <name type="scientific">Naganishia onofrii</name>
    <dbReference type="NCBI Taxonomy" id="1851511"/>
    <lineage>
        <taxon>Eukaryota</taxon>
        <taxon>Fungi</taxon>
        <taxon>Dikarya</taxon>
        <taxon>Basidiomycota</taxon>
        <taxon>Agaricomycotina</taxon>
        <taxon>Tremellomycetes</taxon>
        <taxon>Filobasidiales</taxon>
        <taxon>Filobasidiaceae</taxon>
        <taxon>Naganishia</taxon>
    </lineage>
</organism>
<protein>
    <submittedName>
        <fullName evidence="1">Uncharacterized protein</fullName>
    </submittedName>
</protein>
<dbReference type="EMBL" id="JASBWV010000001">
    <property type="protein sequence ID" value="KAJ9127960.1"/>
    <property type="molecule type" value="Genomic_DNA"/>
</dbReference>
<reference evidence="1" key="1">
    <citation type="submission" date="2023-04" db="EMBL/GenBank/DDBJ databases">
        <title>Draft Genome sequencing of Naganishia species isolated from polar environments using Oxford Nanopore Technology.</title>
        <authorList>
            <person name="Leo P."/>
            <person name="Venkateswaran K."/>
        </authorList>
    </citation>
    <scope>NUCLEOTIDE SEQUENCE</scope>
    <source>
        <strain evidence="1">DBVPG 5303</strain>
    </source>
</reference>
<name>A0ACC2XVA1_9TREE</name>
<evidence type="ECO:0000313" key="2">
    <source>
        <dbReference type="Proteomes" id="UP001234202"/>
    </source>
</evidence>